<evidence type="ECO:0000313" key="3">
    <source>
        <dbReference type="Proteomes" id="UP000696931"/>
    </source>
</evidence>
<accession>A0A933W9J3</accession>
<protein>
    <submittedName>
        <fullName evidence="2">DinB family protein</fullName>
    </submittedName>
</protein>
<dbReference type="SUPFAM" id="SSF109854">
    <property type="entry name" value="DinB/YfiT-like putative metalloenzymes"/>
    <property type="match status" value="1"/>
</dbReference>
<evidence type="ECO:0000313" key="2">
    <source>
        <dbReference type="EMBL" id="MBI5169991.1"/>
    </source>
</evidence>
<dbReference type="InterPro" id="IPR024775">
    <property type="entry name" value="DinB-like"/>
</dbReference>
<name>A0A933W9J3_UNCEI</name>
<organism evidence="2 3">
    <name type="scientific">Eiseniibacteriota bacterium</name>
    <dbReference type="NCBI Taxonomy" id="2212470"/>
    <lineage>
        <taxon>Bacteria</taxon>
        <taxon>Candidatus Eiseniibacteriota</taxon>
    </lineage>
</organism>
<feature type="domain" description="DinB-like" evidence="1">
    <location>
        <begin position="25"/>
        <end position="146"/>
    </location>
</feature>
<dbReference type="Gene3D" id="1.20.120.450">
    <property type="entry name" value="dinb family like domain"/>
    <property type="match status" value="1"/>
</dbReference>
<dbReference type="Proteomes" id="UP000696931">
    <property type="component" value="Unassembled WGS sequence"/>
</dbReference>
<comment type="caution">
    <text evidence="2">The sequence shown here is derived from an EMBL/GenBank/DDBJ whole genome shotgun (WGS) entry which is preliminary data.</text>
</comment>
<dbReference type="InterPro" id="IPR034660">
    <property type="entry name" value="DinB/YfiT-like"/>
</dbReference>
<proteinExistence type="predicted"/>
<evidence type="ECO:0000259" key="1">
    <source>
        <dbReference type="Pfam" id="PF12867"/>
    </source>
</evidence>
<sequence length="164" mass="17702">MNEPRRIADQIRRSVHGPAWSGPSLLEALEGVSAKHAAARPIAGWKSIWELTLHAVVWQDAVRAHLAGRWPKIVLGGPRDWPPQPARPTAAAWAAALAKLKRSNRALEQAAAKFPAAKLDHPLKEGATSAYVQLHGAVQHNLWHGGQIVALKRALGLPAVKPKA</sequence>
<reference evidence="2" key="1">
    <citation type="submission" date="2020-07" db="EMBL/GenBank/DDBJ databases">
        <title>Huge and variable diversity of episymbiotic CPR bacteria and DPANN archaea in groundwater ecosystems.</title>
        <authorList>
            <person name="He C.Y."/>
            <person name="Keren R."/>
            <person name="Whittaker M."/>
            <person name="Farag I.F."/>
            <person name="Doudna J."/>
            <person name="Cate J.H.D."/>
            <person name="Banfield J.F."/>
        </authorList>
    </citation>
    <scope>NUCLEOTIDE SEQUENCE</scope>
    <source>
        <strain evidence="2">NC_groundwater_1813_Pr3_B-0.1um_71_17</strain>
    </source>
</reference>
<gene>
    <name evidence="2" type="ORF">HZA61_10920</name>
</gene>
<dbReference type="AlphaFoldDB" id="A0A933W9J3"/>
<dbReference type="EMBL" id="JACRIW010000078">
    <property type="protein sequence ID" value="MBI5169991.1"/>
    <property type="molecule type" value="Genomic_DNA"/>
</dbReference>
<dbReference type="Pfam" id="PF12867">
    <property type="entry name" value="DinB_2"/>
    <property type="match status" value="1"/>
</dbReference>